<keyword evidence="2" id="KW-1185">Reference proteome</keyword>
<proteinExistence type="predicted"/>
<organism evidence="1 2">
    <name type="scientific">Sphingobacterium yanglingense</name>
    <dbReference type="NCBI Taxonomy" id="1437280"/>
    <lineage>
        <taxon>Bacteria</taxon>
        <taxon>Pseudomonadati</taxon>
        <taxon>Bacteroidota</taxon>
        <taxon>Sphingobacteriia</taxon>
        <taxon>Sphingobacteriales</taxon>
        <taxon>Sphingobacteriaceae</taxon>
        <taxon>Sphingobacterium</taxon>
    </lineage>
</organism>
<dbReference type="InterPro" id="IPR018330">
    <property type="entry name" value="RecT_fam"/>
</dbReference>
<protein>
    <submittedName>
        <fullName evidence="1">RecT family protein</fullName>
    </submittedName>
</protein>
<dbReference type="RefSeq" id="WP_133583314.1">
    <property type="nucleotide sequence ID" value="NZ_SNYV01000011.1"/>
</dbReference>
<dbReference type="Proteomes" id="UP000295292">
    <property type="component" value="Unassembled WGS sequence"/>
</dbReference>
<dbReference type="EMBL" id="SNYV01000011">
    <property type="protein sequence ID" value="TDQ79528.1"/>
    <property type="molecule type" value="Genomic_DNA"/>
</dbReference>
<dbReference type="Pfam" id="PF03837">
    <property type="entry name" value="RecT"/>
    <property type="match status" value="1"/>
</dbReference>
<comment type="caution">
    <text evidence="1">The sequence shown here is derived from an EMBL/GenBank/DDBJ whole genome shotgun (WGS) entry which is preliminary data.</text>
</comment>
<evidence type="ECO:0000313" key="2">
    <source>
        <dbReference type="Proteomes" id="UP000295292"/>
    </source>
</evidence>
<name>A0A4R6WL76_9SPHI</name>
<gene>
    <name evidence="1" type="ORF">CLV99_0970</name>
</gene>
<evidence type="ECO:0000313" key="1">
    <source>
        <dbReference type="EMBL" id="TDQ79528.1"/>
    </source>
</evidence>
<sequence length="335" mass="37732">MSNQTQNLVKVLQSAKPAEIVEIDAVKEKFIAMHNAIHGSDKGEMIYHKEAFNFKKQLAETPGLKECSQLSLYGVFLDINVNGLSLEQGSKPDCYIIAKSHKTGKKDAQNKDIYEKRASLQVSPYGELKLRMRAGQVKYADNPVIVYDCDTFEIGLNERGKQVVLAYKKMSNRPEGAKIVASFVRIERPDGSYEMPYLDQDDIQRLKGYSERQNSKWDDVQKKKVPGKANALYTSNGGQIDTGFLAAKTIKHAFSTYPKVPTGKFSSLQEEFNHTEIDYGIDPEAYTAGLTEDVEHVEVKDEPSFDDFDKAVEDAQVMEEVETTQVENDCDEPEF</sequence>
<dbReference type="OrthoDB" id="797187at2"/>
<accession>A0A4R6WL76</accession>
<reference evidence="1 2" key="1">
    <citation type="submission" date="2019-03" db="EMBL/GenBank/DDBJ databases">
        <title>Genomic Encyclopedia of Archaeal and Bacterial Type Strains, Phase II (KMG-II): from individual species to whole genera.</title>
        <authorList>
            <person name="Goeker M."/>
        </authorList>
    </citation>
    <scope>NUCLEOTIDE SEQUENCE [LARGE SCALE GENOMIC DNA]</scope>
    <source>
        <strain evidence="1 2">DSM 28353</strain>
    </source>
</reference>
<dbReference type="AlphaFoldDB" id="A0A4R6WL76"/>